<dbReference type="AlphaFoldDB" id="A0AAX3L709"/>
<dbReference type="PROSITE" id="PS51257">
    <property type="entry name" value="PROKAR_LIPOPROTEIN"/>
    <property type="match status" value="1"/>
</dbReference>
<dbReference type="RefSeq" id="WP_059306693.1">
    <property type="nucleotide sequence ID" value="NZ_CP076536.1"/>
</dbReference>
<evidence type="ECO:0000256" key="3">
    <source>
        <dbReference type="SAM" id="SignalP"/>
    </source>
</evidence>
<organism evidence="4 5">
    <name type="scientific">Enterobacter ludwigii</name>
    <dbReference type="NCBI Taxonomy" id="299767"/>
    <lineage>
        <taxon>Bacteria</taxon>
        <taxon>Pseudomonadati</taxon>
        <taxon>Pseudomonadota</taxon>
        <taxon>Gammaproteobacteria</taxon>
        <taxon>Enterobacterales</taxon>
        <taxon>Enterobacteriaceae</taxon>
        <taxon>Enterobacter</taxon>
        <taxon>Enterobacter cloacae complex</taxon>
    </lineage>
</organism>
<evidence type="ECO:0000256" key="2">
    <source>
        <dbReference type="SAM" id="MobiDB-lite"/>
    </source>
</evidence>
<dbReference type="Proteomes" id="UP001210538">
    <property type="component" value="Chromosome"/>
</dbReference>
<feature type="compositionally biased region" description="Low complexity" evidence="2">
    <location>
        <begin position="285"/>
        <end position="296"/>
    </location>
</feature>
<dbReference type="EMBL" id="CP116347">
    <property type="protein sequence ID" value="WCE11837.1"/>
    <property type="molecule type" value="Genomic_DNA"/>
</dbReference>
<accession>A0AAX3L709</accession>
<feature type="region of interest" description="Disordered" evidence="2">
    <location>
        <begin position="265"/>
        <end position="319"/>
    </location>
</feature>
<proteinExistence type="predicted"/>
<feature type="region of interest" description="Disordered" evidence="2">
    <location>
        <begin position="89"/>
        <end position="113"/>
    </location>
</feature>
<evidence type="ECO:0000256" key="1">
    <source>
        <dbReference type="SAM" id="Coils"/>
    </source>
</evidence>
<sequence length="319" mass="32802">MNRHSIISLSVIIALSCGSVNAFASNFMTMDEKATAIQSIRNEANQAMEDKQAALKAYNADRSPENMARLGDIENSLRTAGDRINAVQATETAPDAPRPVTQRTPQPLQQKTPHITGTTYRNAVISMQQVTTGPALPAGTAVNTPDAAKTSAVAAPQITGTTYRAAVVSMQQATTGPALPAGKAVTAPSLTHTPATTKAPDNVTSVAITKDTGSINVAVSSMKPGTPVNITVNGVTTTTTAGEIAKVDPNVQIAVPHVDALIVSQRQGSDHSRNNSRHEHGTGNGSNNAANSNSAHGLGGGNHIGGGSAQSGSRNVGHW</sequence>
<feature type="compositionally biased region" description="Gly residues" evidence="2">
    <location>
        <begin position="297"/>
        <end position="309"/>
    </location>
</feature>
<feature type="compositionally biased region" description="Basic and acidic residues" evidence="2">
    <location>
        <begin position="268"/>
        <end position="281"/>
    </location>
</feature>
<gene>
    <name evidence="4" type="ORF">PHA72_17370</name>
</gene>
<reference evidence="4 5" key="1">
    <citation type="submission" date="2023-01" db="EMBL/GenBank/DDBJ databases">
        <title>Genome sequence resource and annotation of Enterobacter ludwigii, an economically important pathogen of seedling wilt with strawberry.</title>
        <authorList>
            <person name="Xie Y."/>
        </authorList>
    </citation>
    <scope>NUCLEOTIDE SEQUENCE [LARGE SCALE GENOMIC DNA]</scope>
    <source>
        <strain evidence="4 5">CM-TZ4</strain>
    </source>
</reference>
<feature type="signal peptide" evidence="3">
    <location>
        <begin position="1"/>
        <end position="24"/>
    </location>
</feature>
<feature type="compositionally biased region" description="Polar residues" evidence="2">
    <location>
        <begin position="101"/>
        <end position="113"/>
    </location>
</feature>
<keyword evidence="1" id="KW-0175">Coiled coil</keyword>
<name>A0AAX3L709_9ENTR</name>
<feature type="chain" id="PRO_5043489205" evidence="3">
    <location>
        <begin position="25"/>
        <end position="319"/>
    </location>
</feature>
<evidence type="ECO:0000313" key="5">
    <source>
        <dbReference type="Proteomes" id="UP001210538"/>
    </source>
</evidence>
<keyword evidence="3" id="KW-0732">Signal</keyword>
<evidence type="ECO:0000313" key="4">
    <source>
        <dbReference type="EMBL" id="WCE11837.1"/>
    </source>
</evidence>
<keyword evidence="5" id="KW-1185">Reference proteome</keyword>
<protein>
    <submittedName>
        <fullName evidence="4">Uncharacterized protein</fullName>
    </submittedName>
</protein>
<feature type="coiled-coil region" evidence="1">
    <location>
        <begin position="30"/>
        <end position="61"/>
    </location>
</feature>